<dbReference type="EMBL" id="BEYU01000090">
    <property type="protein sequence ID" value="GBG31071.1"/>
    <property type="molecule type" value="Genomic_DNA"/>
</dbReference>
<feature type="region of interest" description="Disordered" evidence="1">
    <location>
        <begin position="97"/>
        <end position="161"/>
    </location>
</feature>
<gene>
    <name evidence="2" type="ORF">FCC1311_072922</name>
</gene>
<feature type="region of interest" description="Disordered" evidence="1">
    <location>
        <begin position="1"/>
        <end position="43"/>
    </location>
</feature>
<organism evidence="2 3">
    <name type="scientific">Hondaea fermentalgiana</name>
    <dbReference type="NCBI Taxonomy" id="2315210"/>
    <lineage>
        <taxon>Eukaryota</taxon>
        <taxon>Sar</taxon>
        <taxon>Stramenopiles</taxon>
        <taxon>Bigyra</taxon>
        <taxon>Labyrinthulomycetes</taxon>
        <taxon>Thraustochytrida</taxon>
        <taxon>Thraustochytriidae</taxon>
        <taxon>Hondaea</taxon>
    </lineage>
</organism>
<comment type="caution">
    <text evidence="2">The sequence shown here is derived from an EMBL/GenBank/DDBJ whole genome shotgun (WGS) entry which is preliminary data.</text>
</comment>
<reference evidence="2 3" key="1">
    <citation type="submission" date="2017-12" db="EMBL/GenBank/DDBJ databases">
        <title>Sequencing, de novo assembly and annotation of complete genome of a new Thraustochytrid species, strain FCC1311.</title>
        <authorList>
            <person name="Sedici K."/>
            <person name="Godart F."/>
            <person name="Aiese Cigliano R."/>
            <person name="Sanseverino W."/>
            <person name="Barakat M."/>
            <person name="Ortet P."/>
            <person name="Marechal E."/>
            <person name="Cagnac O."/>
            <person name="Amato A."/>
        </authorList>
    </citation>
    <scope>NUCLEOTIDE SEQUENCE [LARGE SCALE GENOMIC DNA]</scope>
</reference>
<evidence type="ECO:0000313" key="3">
    <source>
        <dbReference type="Proteomes" id="UP000241890"/>
    </source>
</evidence>
<dbReference type="AlphaFoldDB" id="A0A2R5GRV4"/>
<accession>A0A2R5GRV4</accession>
<feature type="compositionally biased region" description="Basic and acidic residues" evidence="1">
    <location>
        <begin position="126"/>
        <end position="143"/>
    </location>
</feature>
<dbReference type="InParanoid" id="A0A2R5GRV4"/>
<evidence type="ECO:0000313" key="2">
    <source>
        <dbReference type="EMBL" id="GBG31071.1"/>
    </source>
</evidence>
<keyword evidence="3" id="KW-1185">Reference proteome</keyword>
<feature type="compositionally biased region" description="Gly residues" evidence="1">
    <location>
        <begin position="11"/>
        <end position="33"/>
    </location>
</feature>
<name>A0A2R5GRV4_9STRA</name>
<feature type="compositionally biased region" description="Low complexity" evidence="1">
    <location>
        <begin position="34"/>
        <end position="43"/>
    </location>
</feature>
<dbReference type="Proteomes" id="UP000241890">
    <property type="component" value="Unassembled WGS sequence"/>
</dbReference>
<evidence type="ECO:0000256" key="1">
    <source>
        <dbReference type="SAM" id="MobiDB-lite"/>
    </source>
</evidence>
<proteinExistence type="predicted"/>
<protein>
    <submittedName>
        <fullName evidence="2">Uncharacterized protein</fullName>
    </submittedName>
</protein>
<sequence length="255" mass="26879">MDEISSPKTGGSSGSAGSGGSGGSGSGGRGNGGRPSNPSEFTLSAEELALLEEVESSLGGTSLTSFHDADLVSGVPEDLRAELAALDRLVESYVPTQAAGAPRRPSVDTEDVAEDVSIRASHKNRPSVDEDTVARKQDADNSERTTTARGTHEESNDGDSVAGTFLADQLYNMLSPRDLEPIAMLQAESLTSVASSTEKLRAFNAMSHEFFDSGAGARLDAQIHEVTSLLSRMSSISRRVRNLQRRLDAAQQPSR</sequence>